<sequence>MFLARLEKGCQLFGTCIQNNLKHYLIVCTSKNITALRCNADSRQGISNISKLPNAFTSTQTVSLMEEITAISVVEGAFDGNTWHVAALTRSIIAIVNLITVTLNYPEWNLPKCLVIFPFSNYDSQTQETLLCHQNISVTTGITPDEPVSVEETFRSCPLNAFGKNTSITFNFPHRS</sequence>
<protein>
    <submittedName>
        <fullName evidence="3">Mediator of RNA polymerase II transcription subunit 16</fullName>
    </submittedName>
</protein>
<keyword evidence="2" id="KW-1185">Reference proteome</keyword>
<dbReference type="Proteomes" id="UP000276776">
    <property type="component" value="Unassembled WGS sequence"/>
</dbReference>
<name>A0A0N5CT57_THECL</name>
<accession>A0A0N5CT57</accession>
<dbReference type="EMBL" id="UYYF01001427">
    <property type="protein sequence ID" value="VDM99860.1"/>
    <property type="molecule type" value="Genomic_DNA"/>
</dbReference>
<organism evidence="3">
    <name type="scientific">Thelazia callipaeda</name>
    <name type="common">Oriental eyeworm</name>
    <name type="synonym">Parasitic nematode</name>
    <dbReference type="NCBI Taxonomy" id="103827"/>
    <lineage>
        <taxon>Eukaryota</taxon>
        <taxon>Metazoa</taxon>
        <taxon>Ecdysozoa</taxon>
        <taxon>Nematoda</taxon>
        <taxon>Chromadorea</taxon>
        <taxon>Rhabditida</taxon>
        <taxon>Spirurina</taxon>
        <taxon>Spiruromorpha</taxon>
        <taxon>Thelazioidea</taxon>
        <taxon>Thelaziidae</taxon>
        <taxon>Thelazia</taxon>
    </lineage>
</organism>
<reference evidence="3" key="1">
    <citation type="submission" date="2017-02" db="UniProtKB">
        <authorList>
            <consortium name="WormBaseParasite"/>
        </authorList>
    </citation>
    <scope>IDENTIFICATION</scope>
</reference>
<proteinExistence type="predicted"/>
<gene>
    <name evidence="1" type="ORF">TCLT_LOCUS3408</name>
</gene>
<dbReference type="AlphaFoldDB" id="A0A0N5CT57"/>
<reference evidence="1 2" key="2">
    <citation type="submission" date="2018-11" db="EMBL/GenBank/DDBJ databases">
        <authorList>
            <consortium name="Pathogen Informatics"/>
        </authorList>
    </citation>
    <scope>NUCLEOTIDE SEQUENCE [LARGE SCALE GENOMIC DNA]</scope>
</reference>
<evidence type="ECO:0000313" key="1">
    <source>
        <dbReference type="EMBL" id="VDM99860.1"/>
    </source>
</evidence>
<evidence type="ECO:0000313" key="3">
    <source>
        <dbReference type="WBParaSite" id="TCLT_0000341501-mRNA-1"/>
    </source>
</evidence>
<dbReference type="WBParaSite" id="TCLT_0000341501-mRNA-1">
    <property type="protein sequence ID" value="TCLT_0000341501-mRNA-1"/>
    <property type="gene ID" value="TCLT_0000341501"/>
</dbReference>
<dbReference type="STRING" id="103827.A0A0N5CT57"/>
<evidence type="ECO:0000313" key="2">
    <source>
        <dbReference type="Proteomes" id="UP000276776"/>
    </source>
</evidence>